<reference evidence="5" key="1">
    <citation type="submission" date="2011-11" db="EMBL/GenBank/DDBJ databases">
        <title>Complete sequence of Desulfosporosinus orientis DSM 765.</title>
        <authorList>
            <person name="Lucas S."/>
            <person name="Han J."/>
            <person name="Lapidus A."/>
            <person name="Cheng J.-F."/>
            <person name="Goodwin L."/>
            <person name="Pitluck S."/>
            <person name="Peters L."/>
            <person name="Ovchinnikova G."/>
            <person name="Teshima H."/>
            <person name="Detter J.C."/>
            <person name="Han C."/>
            <person name="Tapia R."/>
            <person name="Land M."/>
            <person name="Hauser L."/>
            <person name="Kyrpides N."/>
            <person name="Ivanova N."/>
            <person name="Pagani I."/>
            <person name="Pester M."/>
            <person name="Spring S."/>
            <person name="Ollivier B."/>
            <person name="Rattei T."/>
            <person name="Klenk H.-P."/>
            <person name="Wagner M."/>
            <person name="Loy A."/>
            <person name="Woyke T."/>
        </authorList>
    </citation>
    <scope>NUCLEOTIDE SEQUENCE [LARGE SCALE GENOMIC DNA]</scope>
    <source>
        <strain evidence="5">ATCC 19365 / DSM 765 / NCIMB 8382 / VKM B-1628</strain>
    </source>
</reference>
<dbReference type="InterPro" id="IPR014051">
    <property type="entry name" value="Phosphoesterase_HXTX"/>
</dbReference>
<dbReference type="GO" id="GO:0004113">
    <property type="term" value="F:2',3'-cyclic-nucleotide 3'-phosphodiesterase activity"/>
    <property type="evidence" value="ECO:0007669"/>
    <property type="project" value="InterPro"/>
</dbReference>
<comment type="function">
    <text evidence="2">Hydrolyzes RNA 2',3'-cyclic phosphodiester to an RNA 2'-phosphomonoester.</text>
</comment>
<comment type="similarity">
    <text evidence="2">Belongs to the 2H phosphoesterase superfamily. ThpR family.</text>
</comment>
<dbReference type="KEGG" id="dor:Desor_3556"/>
<dbReference type="eggNOG" id="COG1514">
    <property type="taxonomic scope" value="Bacteria"/>
</dbReference>
<name>G7WIG4_DESOD</name>
<feature type="domain" description="Phosphoesterase HXTX" evidence="3">
    <location>
        <begin position="7"/>
        <end position="91"/>
    </location>
</feature>
<dbReference type="AlphaFoldDB" id="G7WIG4"/>
<sequence length="186" mass="21009">MRLFIGIDLSYELKQALREFQTELKGLGLGGSYKSEDNFHITLEFLGELDKSNIPTLTETLANAASKFKPFELTVGGLGAFPSFRRAHTLWTAVNGSLQELNRLRNDLHLDLKNKGFRLEERQFKPHITLVSRPNFDKIDLSVVQNKKLGYFQVEEIVLFESNVVNGKRAYLSMFSAGLQQPSVSG</sequence>
<dbReference type="EMBL" id="CP003108">
    <property type="protein sequence ID" value="AET69038.1"/>
    <property type="molecule type" value="Genomic_DNA"/>
</dbReference>
<accession>G7WIG4</accession>
<dbReference type="HOGENOM" id="CLU_081251_3_3_9"/>
<evidence type="ECO:0000259" key="3">
    <source>
        <dbReference type="Pfam" id="PF02834"/>
    </source>
</evidence>
<dbReference type="GO" id="GO:0016874">
    <property type="term" value="F:ligase activity"/>
    <property type="evidence" value="ECO:0007669"/>
    <property type="project" value="UniProtKB-KW"/>
</dbReference>
<proteinExistence type="inferred from homology"/>
<dbReference type="Proteomes" id="UP000006346">
    <property type="component" value="Chromosome"/>
</dbReference>
<dbReference type="EC" id="3.1.4.58" evidence="2"/>
<dbReference type="NCBIfam" id="TIGR02258">
    <property type="entry name" value="2_5_ligase"/>
    <property type="match status" value="1"/>
</dbReference>
<gene>
    <name evidence="4" type="ordered locus">Desor_3556</name>
</gene>
<protein>
    <recommendedName>
        <fullName evidence="2">RNA 2',3'-cyclic phosphodiesterase</fullName>
        <shortName evidence="2">RNA 2',3'-CPDase</shortName>
        <ecNumber evidence="2">3.1.4.58</ecNumber>
    </recommendedName>
</protein>
<feature type="short sequence motif" description="HXTX 1" evidence="2">
    <location>
        <begin position="40"/>
        <end position="43"/>
    </location>
</feature>
<dbReference type="PATRIC" id="fig|768706.3.peg.3581"/>
<feature type="active site" description="Proton donor" evidence="2">
    <location>
        <position position="40"/>
    </location>
</feature>
<keyword evidence="1 2" id="KW-0378">Hydrolase</keyword>
<evidence type="ECO:0000256" key="2">
    <source>
        <dbReference type="HAMAP-Rule" id="MF_01940"/>
    </source>
</evidence>
<dbReference type="RefSeq" id="WP_014185846.1">
    <property type="nucleotide sequence ID" value="NC_016584.1"/>
</dbReference>
<reference evidence="4 5" key="2">
    <citation type="journal article" date="2012" name="J. Bacteriol.">
        <title>Complete genome sequences of Desulfosporosinus orientis DSM765T, Desulfosporosinus youngiae DSM17734T, Desulfosporosinus meridiei DSM13257T, and Desulfosporosinus acidiphilus DSM22704T.</title>
        <authorList>
            <person name="Pester M."/>
            <person name="Brambilla E."/>
            <person name="Alazard D."/>
            <person name="Rattei T."/>
            <person name="Weinmaier T."/>
            <person name="Han J."/>
            <person name="Lucas S."/>
            <person name="Lapidus A."/>
            <person name="Cheng J.F."/>
            <person name="Goodwin L."/>
            <person name="Pitluck S."/>
            <person name="Peters L."/>
            <person name="Ovchinnikova G."/>
            <person name="Teshima H."/>
            <person name="Detter J.C."/>
            <person name="Han C.S."/>
            <person name="Tapia R."/>
            <person name="Land M.L."/>
            <person name="Hauser L."/>
            <person name="Kyrpides N.C."/>
            <person name="Ivanova N.N."/>
            <person name="Pagani I."/>
            <person name="Huntmann M."/>
            <person name="Wei C.L."/>
            <person name="Davenport K.W."/>
            <person name="Daligault H."/>
            <person name="Chain P.S."/>
            <person name="Chen A."/>
            <person name="Mavromatis K."/>
            <person name="Markowitz V."/>
            <person name="Szeto E."/>
            <person name="Mikhailova N."/>
            <person name="Pati A."/>
            <person name="Wagner M."/>
            <person name="Woyke T."/>
            <person name="Ollivier B."/>
            <person name="Klenk H.P."/>
            <person name="Spring S."/>
            <person name="Loy A."/>
        </authorList>
    </citation>
    <scope>NUCLEOTIDE SEQUENCE [LARGE SCALE GENOMIC DNA]</scope>
    <source>
        <strain evidence="5">ATCC 19365 / DSM 765 / NCIMB 8382 / VKM B-1628</strain>
    </source>
</reference>
<dbReference type="SUPFAM" id="SSF55144">
    <property type="entry name" value="LigT-like"/>
    <property type="match status" value="1"/>
</dbReference>
<dbReference type="GO" id="GO:0008664">
    <property type="term" value="F:RNA 2',3'-cyclic 3'-phosphodiesterase activity"/>
    <property type="evidence" value="ECO:0007669"/>
    <property type="project" value="UniProtKB-EC"/>
</dbReference>
<feature type="active site" description="Proton acceptor" evidence="2">
    <location>
        <position position="127"/>
    </location>
</feature>
<dbReference type="PANTHER" id="PTHR35561">
    <property type="entry name" value="RNA 2',3'-CYCLIC PHOSPHODIESTERASE"/>
    <property type="match status" value="1"/>
</dbReference>
<dbReference type="InterPro" id="IPR004175">
    <property type="entry name" value="RNA_CPDase"/>
</dbReference>
<keyword evidence="4" id="KW-0436">Ligase</keyword>
<feature type="domain" description="Phosphoesterase HXTX" evidence="3">
    <location>
        <begin position="99"/>
        <end position="164"/>
    </location>
</feature>
<dbReference type="Gene3D" id="3.90.1140.10">
    <property type="entry name" value="Cyclic phosphodiesterase"/>
    <property type="match status" value="1"/>
</dbReference>
<dbReference type="InterPro" id="IPR009097">
    <property type="entry name" value="Cyclic_Pdiesterase"/>
</dbReference>
<evidence type="ECO:0000256" key="1">
    <source>
        <dbReference type="ARBA" id="ARBA00022801"/>
    </source>
</evidence>
<comment type="catalytic activity">
    <reaction evidence="2">
        <text>a 3'-end 2',3'-cyclophospho-ribonucleotide-RNA + H2O = a 3'-end 2'-phospho-ribonucleotide-RNA + H(+)</text>
        <dbReference type="Rhea" id="RHEA:11828"/>
        <dbReference type="Rhea" id="RHEA-COMP:10464"/>
        <dbReference type="Rhea" id="RHEA-COMP:17353"/>
        <dbReference type="ChEBI" id="CHEBI:15377"/>
        <dbReference type="ChEBI" id="CHEBI:15378"/>
        <dbReference type="ChEBI" id="CHEBI:83064"/>
        <dbReference type="ChEBI" id="CHEBI:173113"/>
        <dbReference type="EC" id="3.1.4.58"/>
    </reaction>
</comment>
<dbReference type="OrthoDB" id="9789350at2"/>
<dbReference type="PANTHER" id="PTHR35561:SF1">
    <property type="entry name" value="RNA 2',3'-CYCLIC PHOSPHODIESTERASE"/>
    <property type="match status" value="1"/>
</dbReference>
<dbReference type="Pfam" id="PF02834">
    <property type="entry name" value="LigT_PEase"/>
    <property type="match status" value="2"/>
</dbReference>
<dbReference type="STRING" id="768706.Desor_3556"/>
<organism evidence="4 5">
    <name type="scientific">Desulfosporosinus orientis (strain ATCC 19365 / DSM 765 / NCIMB 8382 / VKM B-1628 / Singapore I)</name>
    <name type="common">Desulfotomaculum orientis</name>
    <dbReference type="NCBI Taxonomy" id="768706"/>
    <lineage>
        <taxon>Bacteria</taxon>
        <taxon>Bacillati</taxon>
        <taxon>Bacillota</taxon>
        <taxon>Clostridia</taxon>
        <taxon>Eubacteriales</taxon>
        <taxon>Desulfitobacteriaceae</taxon>
        <taxon>Desulfosporosinus</taxon>
    </lineage>
</organism>
<keyword evidence="5" id="KW-1185">Reference proteome</keyword>
<feature type="short sequence motif" description="HXTX 2" evidence="2">
    <location>
        <begin position="127"/>
        <end position="130"/>
    </location>
</feature>
<evidence type="ECO:0000313" key="4">
    <source>
        <dbReference type="EMBL" id="AET69038.1"/>
    </source>
</evidence>
<dbReference type="HAMAP" id="MF_01940">
    <property type="entry name" value="RNA_CPDase"/>
    <property type="match status" value="1"/>
</dbReference>
<evidence type="ECO:0000313" key="5">
    <source>
        <dbReference type="Proteomes" id="UP000006346"/>
    </source>
</evidence>